<protein>
    <submittedName>
        <fullName evidence="4">O-antigen biosynthesis protein WbqP</fullName>
    </submittedName>
</protein>
<evidence type="ECO:0000313" key="5">
    <source>
        <dbReference type="Proteomes" id="UP000184612"/>
    </source>
</evidence>
<evidence type="ECO:0000313" key="4">
    <source>
        <dbReference type="EMBL" id="SHO47126.1"/>
    </source>
</evidence>
<dbReference type="PANTHER" id="PTHR30576:SF10">
    <property type="entry name" value="SLL5057 PROTEIN"/>
    <property type="match status" value="1"/>
</dbReference>
<keyword evidence="2" id="KW-0472">Membrane</keyword>
<dbReference type="Pfam" id="PF02397">
    <property type="entry name" value="Bac_transf"/>
    <property type="match status" value="1"/>
</dbReference>
<organism evidence="4 5">
    <name type="scientific">Anaerocolumna xylanovorans DSM 12503</name>
    <dbReference type="NCBI Taxonomy" id="1121345"/>
    <lineage>
        <taxon>Bacteria</taxon>
        <taxon>Bacillati</taxon>
        <taxon>Bacillota</taxon>
        <taxon>Clostridia</taxon>
        <taxon>Lachnospirales</taxon>
        <taxon>Lachnospiraceae</taxon>
        <taxon>Anaerocolumna</taxon>
    </lineage>
</organism>
<keyword evidence="2" id="KW-0812">Transmembrane</keyword>
<dbReference type="InterPro" id="IPR003362">
    <property type="entry name" value="Bact_transf"/>
</dbReference>
<keyword evidence="2" id="KW-1133">Transmembrane helix</keyword>
<dbReference type="GO" id="GO:0016780">
    <property type="term" value="F:phosphotransferase activity, for other substituted phosphate groups"/>
    <property type="evidence" value="ECO:0007669"/>
    <property type="project" value="TreeGrafter"/>
</dbReference>
<evidence type="ECO:0000256" key="1">
    <source>
        <dbReference type="ARBA" id="ARBA00006464"/>
    </source>
</evidence>
<accession>A0A1M7Y4B0</accession>
<keyword evidence="5" id="KW-1185">Reference proteome</keyword>
<name>A0A1M7Y4B0_9FIRM</name>
<reference evidence="4 5" key="1">
    <citation type="submission" date="2016-12" db="EMBL/GenBank/DDBJ databases">
        <authorList>
            <person name="Song W.-J."/>
            <person name="Kurnit D.M."/>
        </authorList>
    </citation>
    <scope>NUCLEOTIDE SEQUENCE [LARGE SCALE GENOMIC DNA]</scope>
    <source>
        <strain evidence="4 5">DSM 12503</strain>
    </source>
</reference>
<feature type="domain" description="Bacterial sugar transferase" evidence="3">
    <location>
        <begin position="7"/>
        <end position="186"/>
    </location>
</feature>
<dbReference type="OrthoDB" id="9808602at2"/>
<dbReference type="STRING" id="1121345.SAMN02745217_01430"/>
<evidence type="ECO:0000259" key="3">
    <source>
        <dbReference type="Pfam" id="PF02397"/>
    </source>
</evidence>
<dbReference type="EMBL" id="FRFD01000004">
    <property type="protein sequence ID" value="SHO47126.1"/>
    <property type="molecule type" value="Genomic_DNA"/>
</dbReference>
<feature type="transmembrane region" description="Helical" evidence="2">
    <location>
        <begin position="12"/>
        <end position="33"/>
    </location>
</feature>
<dbReference type="RefSeq" id="WP_073588151.1">
    <property type="nucleotide sequence ID" value="NZ_FRFD01000004.1"/>
</dbReference>
<proteinExistence type="inferred from homology"/>
<dbReference type="Proteomes" id="UP000184612">
    <property type="component" value="Unassembled WGS sequence"/>
</dbReference>
<dbReference type="PANTHER" id="PTHR30576">
    <property type="entry name" value="COLANIC BIOSYNTHESIS UDP-GLUCOSE LIPID CARRIER TRANSFERASE"/>
    <property type="match status" value="1"/>
</dbReference>
<comment type="similarity">
    <text evidence="1">Belongs to the bacterial sugar transferase family.</text>
</comment>
<sequence>MYKKIIKRFMDIIGSFGLIIGLSLLLILIAFLVKITSKGRVFYCQRRIGRDKKEFCILKFRTMKSTAPGDVPTHLLQNPEQYITKVGKFLRKTSLDELPQLFNILKGDMSLVGPRPALWNQYDLIEERGKYGANTVRPGLTGWAQVNGRDELPIPLKAKYDGEYIKKMSFLFDISCILKTFYCVLKHKGVKEGVCEVKKLYEEGTGNWG</sequence>
<evidence type="ECO:0000256" key="2">
    <source>
        <dbReference type="SAM" id="Phobius"/>
    </source>
</evidence>
<dbReference type="AlphaFoldDB" id="A0A1M7Y4B0"/>
<gene>
    <name evidence="4" type="ORF">SAMN02745217_01430</name>
</gene>